<evidence type="ECO:0000313" key="7">
    <source>
        <dbReference type="EMBL" id="OGM53872.1"/>
    </source>
</evidence>
<evidence type="ECO:0000256" key="5">
    <source>
        <dbReference type="ARBA" id="ARBA00023136"/>
    </source>
</evidence>
<evidence type="ECO:0000256" key="2">
    <source>
        <dbReference type="ARBA" id="ARBA00022692"/>
    </source>
</evidence>
<dbReference type="InterPro" id="IPR001182">
    <property type="entry name" value="FtsW/RodA"/>
</dbReference>
<dbReference type="GO" id="GO:0008360">
    <property type="term" value="P:regulation of cell shape"/>
    <property type="evidence" value="ECO:0007669"/>
    <property type="project" value="UniProtKB-KW"/>
</dbReference>
<dbReference type="AlphaFoldDB" id="A0A1F8AQ36"/>
<keyword evidence="2 6" id="KW-0812">Transmembrane</keyword>
<evidence type="ECO:0000256" key="4">
    <source>
        <dbReference type="ARBA" id="ARBA00022989"/>
    </source>
</evidence>
<dbReference type="PANTHER" id="PTHR30474:SF1">
    <property type="entry name" value="PEPTIDOGLYCAN GLYCOSYLTRANSFERASE MRDB"/>
    <property type="match status" value="1"/>
</dbReference>
<keyword evidence="3" id="KW-0133">Cell shape</keyword>
<feature type="transmembrane region" description="Helical" evidence="6">
    <location>
        <begin position="319"/>
        <end position="342"/>
    </location>
</feature>
<accession>A0A1F8AQ36</accession>
<reference evidence="7 8" key="1">
    <citation type="journal article" date="2016" name="Nat. Commun.">
        <title>Thousands of microbial genomes shed light on interconnected biogeochemical processes in an aquifer system.</title>
        <authorList>
            <person name="Anantharaman K."/>
            <person name="Brown C.T."/>
            <person name="Hug L.A."/>
            <person name="Sharon I."/>
            <person name="Castelle C.J."/>
            <person name="Probst A.J."/>
            <person name="Thomas B.C."/>
            <person name="Singh A."/>
            <person name="Wilkins M.J."/>
            <person name="Karaoz U."/>
            <person name="Brodie E.L."/>
            <person name="Williams K.H."/>
            <person name="Hubbard S.S."/>
            <person name="Banfield J.F."/>
        </authorList>
    </citation>
    <scope>NUCLEOTIDE SEQUENCE [LARGE SCALE GENOMIC DNA]</scope>
</reference>
<evidence type="ECO:0000256" key="1">
    <source>
        <dbReference type="ARBA" id="ARBA00004141"/>
    </source>
</evidence>
<evidence type="ECO:0008006" key="9">
    <source>
        <dbReference type="Google" id="ProtNLM"/>
    </source>
</evidence>
<protein>
    <recommendedName>
        <fullName evidence="9">Rod shape-determining protein RodA</fullName>
    </recommendedName>
</protein>
<evidence type="ECO:0000256" key="3">
    <source>
        <dbReference type="ARBA" id="ARBA00022960"/>
    </source>
</evidence>
<dbReference type="PANTHER" id="PTHR30474">
    <property type="entry name" value="CELL CYCLE PROTEIN"/>
    <property type="match status" value="1"/>
</dbReference>
<keyword evidence="5 6" id="KW-0472">Membrane</keyword>
<dbReference type="GO" id="GO:0015648">
    <property type="term" value="F:lipid-linked peptidoglycan transporter activity"/>
    <property type="evidence" value="ECO:0007669"/>
    <property type="project" value="TreeGrafter"/>
</dbReference>
<feature type="transmembrane region" description="Helical" evidence="6">
    <location>
        <begin position="167"/>
        <end position="186"/>
    </location>
</feature>
<sequence>MKRRGDVFLSTAILFAIVFKFIVLRSLVPSVFPTYYFYFVIGIGVFIIARKIDFSVISLFYKPIYVVSILLLIATIIIGQVTRGAVRWIPIGWITIQPSEIVRPLLAIVLAHYLFMKELTLVRVVKSFLLIGVPLLLILVQPSLGVTFLAGISFLGIYLASKINKKYFLIFVIALGVAAPVFWGILANYQKQRITSFVFAESDPYGTGYNSIQSSISVGSGKFTGRGLGEGVQTQLEFLPEKHTDFIFASIAEELGFIGGVFVIGILTCIFWRLIKAVENAESPEARAFITGIFLSLFIQMFVHVGMNMSILPITGVPLPLISAGGTSFVSTMLSLGLVVGAQKKT</sequence>
<dbReference type="Pfam" id="PF01098">
    <property type="entry name" value="FTSW_RODA_SPOVE"/>
    <property type="match status" value="1"/>
</dbReference>
<feature type="transmembrane region" description="Helical" evidence="6">
    <location>
        <begin position="128"/>
        <end position="161"/>
    </location>
</feature>
<organism evidence="7 8">
    <name type="scientific">Candidatus Woesebacteria bacterium RIFCSPHIGHO2_12_FULL_41_24</name>
    <dbReference type="NCBI Taxonomy" id="1802510"/>
    <lineage>
        <taxon>Bacteria</taxon>
        <taxon>Candidatus Woeseibacteriota</taxon>
    </lineage>
</organism>
<gene>
    <name evidence="7" type="ORF">A3E44_05655</name>
</gene>
<dbReference type="Proteomes" id="UP000178603">
    <property type="component" value="Unassembled WGS sequence"/>
</dbReference>
<name>A0A1F8AQ36_9BACT</name>
<feature type="transmembrane region" description="Helical" evidence="6">
    <location>
        <begin position="64"/>
        <end position="81"/>
    </location>
</feature>
<proteinExistence type="predicted"/>
<dbReference type="EMBL" id="MGGW01000020">
    <property type="protein sequence ID" value="OGM53872.1"/>
    <property type="molecule type" value="Genomic_DNA"/>
</dbReference>
<feature type="transmembrane region" description="Helical" evidence="6">
    <location>
        <begin position="255"/>
        <end position="275"/>
    </location>
</feature>
<dbReference type="GO" id="GO:0051301">
    <property type="term" value="P:cell division"/>
    <property type="evidence" value="ECO:0007669"/>
    <property type="project" value="InterPro"/>
</dbReference>
<comment type="caution">
    <text evidence="7">The sequence shown here is derived from an EMBL/GenBank/DDBJ whole genome shotgun (WGS) entry which is preliminary data.</text>
</comment>
<dbReference type="GO" id="GO:0032153">
    <property type="term" value="C:cell division site"/>
    <property type="evidence" value="ECO:0007669"/>
    <property type="project" value="TreeGrafter"/>
</dbReference>
<feature type="transmembrane region" description="Helical" evidence="6">
    <location>
        <begin position="34"/>
        <end position="52"/>
    </location>
</feature>
<evidence type="ECO:0000313" key="8">
    <source>
        <dbReference type="Proteomes" id="UP000178603"/>
    </source>
</evidence>
<feature type="transmembrane region" description="Helical" evidence="6">
    <location>
        <begin position="7"/>
        <end position="28"/>
    </location>
</feature>
<comment type="subcellular location">
    <subcellularLocation>
        <location evidence="1">Membrane</location>
        <topology evidence="1">Multi-pass membrane protein</topology>
    </subcellularLocation>
</comment>
<dbReference type="GO" id="GO:0005886">
    <property type="term" value="C:plasma membrane"/>
    <property type="evidence" value="ECO:0007669"/>
    <property type="project" value="TreeGrafter"/>
</dbReference>
<feature type="transmembrane region" description="Helical" evidence="6">
    <location>
        <begin position="287"/>
        <end position="307"/>
    </location>
</feature>
<keyword evidence="4 6" id="KW-1133">Transmembrane helix</keyword>
<evidence type="ECO:0000256" key="6">
    <source>
        <dbReference type="SAM" id="Phobius"/>
    </source>
</evidence>